<feature type="compositionally biased region" description="Polar residues" evidence="1">
    <location>
        <begin position="60"/>
        <end position="69"/>
    </location>
</feature>
<feature type="compositionally biased region" description="Polar residues" evidence="1">
    <location>
        <begin position="30"/>
        <end position="48"/>
    </location>
</feature>
<comment type="caution">
    <text evidence="2">The sequence shown here is derived from an EMBL/GenBank/DDBJ whole genome shotgun (WGS) entry which is preliminary data.</text>
</comment>
<evidence type="ECO:0000313" key="2">
    <source>
        <dbReference type="EMBL" id="MED6265480.1"/>
    </source>
</evidence>
<feature type="compositionally biased region" description="Polar residues" evidence="1">
    <location>
        <begin position="84"/>
        <end position="102"/>
    </location>
</feature>
<dbReference type="Proteomes" id="UP001352852">
    <property type="component" value="Unassembled WGS sequence"/>
</dbReference>
<keyword evidence="3" id="KW-1185">Reference proteome</keyword>
<proteinExistence type="predicted"/>
<name>A0ABU7CUQ8_9TELE</name>
<reference evidence="2 3" key="1">
    <citation type="submission" date="2021-06" db="EMBL/GenBank/DDBJ databases">
        <authorList>
            <person name="Palmer J.M."/>
        </authorList>
    </citation>
    <scope>NUCLEOTIDE SEQUENCE [LARGE SCALE GENOMIC DNA]</scope>
    <source>
        <strain evidence="2 3">CL_MEX2019</strain>
        <tissue evidence="2">Muscle</tissue>
    </source>
</reference>
<evidence type="ECO:0000313" key="3">
    <source>
        <dbReference type="Proteomes" id="UP001352852"/>
    </source>
</evidence>
<protein>
    <submittedName>
        <fullName evidence="2">Uncharacterized protein</fullName>
    </submittedName>
</protein>
<feature type="region of interest" description="Disordered" evidence="1">
    <location>
        <begin position="27"/>
        <end position="115"/>
    </location>
</feature>
<sequence>MTGASVSLSNPCMCKVQYTRTGPLHLMLLSPSSKGNTQHPENITGTREQLTDAMLPAINRGSQSSSETGPKTPISLTRREPSFHSHQSTLSDGETNMGNSKNPLGPHQEKHHKPT</sequence>
<dbReference type="EMBL" id="JAHUTJ010003049">
    <property type="protein sequence ID" value="MED6265480.1"/>
    <property type="molecule type" value="Genomic_DNA"/>
</dbReference>
<accession>A0ABU7CUQ8</accession>
<organism evidence="2 3">
    <name type="scientific">Characodon lateralis</name>
    <dbReference type="NCBI Taxonomy" id="208331"/>
    <lineage>
        <taxon>Eukaryota</taxon>
        <taxon>Metazoa</taxon>
        <taxon>Chordata</taxon>
        <taxon>Craniata</taxon>
        <taxon>Vertebrata</taxon>
        <taxon>Euteleostomi</taxon>
        <taxon>Actinopterygii</taxon>
        <taxon>Neopterygii</taxon>
        <taxon>Teleostei</taxon>
        <taxon>Neoteleostei</taxon>
        <taxon>Acanthomorphata</taxon>
        <taxon>Ovalentaria</taxon>
        <taxon>Atherinomorphae</taxon>
        <taxon>Cyprinodontiformes</taxon>
        <taxon>Goodeidae</taxon>
        <taxon>Characodon</taxon>
    </lineage>
</organism>
<gene>
    <name evidence="2" type="ORF">CHARACLAT_025899</name>
</gene>
<evidence type="ECO:0000256" key="1">
    <source>
        <dbReference type="SAM" id="MobiDB-lite"/>
    </source>
</evidence>